<proteinExistence type="predicted"/>
<dbReference type="SUPFAM" id="SSF54909">
    <property type="entry name" value="Dimeric alpha+beta barrel"/>
    <property type="match status" value="1"/>
</dbReference>
<reference evidence="1 2" key="1">
    <citation type="submission" date="2020-04" db="EMBL/GenBank/DDBJ databases">
        <title>Novel species.</title>
        <authorList>
            <person name="Teo W.F.A."/>
            <person name="Lipun K."/>
            <person name="Srisuk N."/>
            <person name="Duangmal K."/>
        </authorList>
    </citation>
    <scope>NUCLEOTIDE SEQUENCE [LARGE SCALE GENOMIC DNA]</scope>
    <source>
        <strain evidence="1 2">K13G38</strain>
    </source>
</reference>
<sequence>MIKRIRFATRNKDIPADVFAHAWPGQAALGAPEEVRPVRTAVCTTLPGLTGPAPRHDGLVIDWFTGEAQLRAFEEWLGTQEGDRVLDPGASPVVVAAESVLRGADWLERRWSCGGGKFKHMAVAVRAGGLSPAAFSDRWRNHAGRAGSGVVIPDQARGLAYVQNHPVTGERAYDAVNEVYFDDVAGLRTRIDWFRDNLGEPEDFIGESWFLAVREEMVTY</sequence>
<name>A0ABX1J516_9PSEU</name>
<dbReference type="InterPro" id="IPR011008">
    <property type="entry name" value="Dimeric_a/b-barrel"/>
</dbReference>
<protein>
    <recommendedName>
        <fullName evidence="3">EthD domain-containing protein</fullName>
    </recommendedName>
</protein>
<dbReference type="RefSeq" id="WP_168516371.1">
    <property type="nucleotide sequence ID" value="NZ_JAAXLS010000009.1"/>
</dbReference>
<evidence type="ECO:0008006" key="3">
    <source>
        <dbReference type="Google" id="ProtNLM"/>
    </source>
</evidence>
<dbReference type="EMBL" id="JAAXLS010000009">
    <property type="protein sequence ID" value="NKQ54461.1"/>
    <property type="molecule type" value="Genomic_DNA"/>
</dbReference>
<comment type="caution">
    <text evidence="1">The sequence shown here is derived from an EMBL/GenBank/DDBJ whole genome shotgun (WGS) entry which is preliminary data.</text>
</comment>
<keyword evidence="2" id="KW-1185">Reference proteome</keyword>
<dbReference type="Proteomes" id="UP000715441">
    <property type="component" value="Unassembled WGS sequence"/>
</dbReference>
<accession>A0ABX1J516</accession>
<evidence type="ECO:0000313" key="2">
    <source>
        <dbReference type="Proteomes" id="UP000715441"/>
    </source>
</evidence>
<dbReference type="Gene3D" id="3.30.70.100">
    <property type="match status" value="1"/>
</dbReference>
<organism evidence="1 2">
    <name type="scientific">Amycolatopsis acididurans</name>
    <dbReference type="NCBI Taxonomy" id="2724524"/>
    <lineage>
        <taxon>Bacteria</taxon>
        <taxon>Bacillati</taxon>
        <taxon>Actinomycetota</taxon>
        <taxon>Actinomycetes</taxon>
        <taxon>Pseudonocardiales</taxon>
        <taxon>Pseudonocardiaceae</taxon>
        <taxon>Amycolatopsis</taxon>
    </lineage>
</organism>
<evidence type="ECO:0000313" key="1">
    <source>
        <dbReference type="EMBL" id="NKQ54461.1"/>
    </source>
</evidence>
<gene>
    <name evidence="1" type="ORF">HFP15_16390</name>
</gene>